<keyword evidence="1" id="KW-0812">Transmembrane</keyword>
<evidence type="ECO:0000256" key="1">
    <source>
        <dbReference type="SAM" id="Phobius"/>
    </source>
</evidence>
<feature type="transmembrane region" description="Helical" evidence="1">
    <location>
        <begin position="6"/>
        <end position="27"/>
    </location>
</feature>
<dbReference type="EMBL" id="BJTG01000003">
    <property type="protein sequence ID" value="GEJ56816.1"/>
    <property type="molecule type" value="Genomic_DNA"/>
</dbReference>
<keyword evidence="1" id="KW-1133">Transmembrane helix</keyword>
<accession>A0A7I9VK83</accession>
<reference evidence="3" key="1">
    <citation type="journal article" date="2020" name="Appl. Environ. Microbiol.">
        <title>Diazotrophic Anaeromyxobacter Isolates from Soils.</title>
        <authorList>
            <person name="Masuda Y."/>
            <person name="Yamanaka H."/>
            <person name="Xu Z.X."/>
            <person name="Shiratori Y."/>
            <person name="Aono T."/>
            <person name="Amachi S."/>
            <person name="Senoo K."/>
            <person name="Itoh H."/>
        </authorList>
    </citation>
    <scope>NUCLEOTIDE SEQUENCE [LARGE SCALE GENOMIC DNA]</scope>
    <source>
        <strain evidence="3">R267</strain>
    </source>
</reference>
<comment type="caution">
    <text evidence="2">The sequence shown here is derived from an EMBL/GenBank/DDBJ whole genome shotgun (WGS) entry which is preliminary data.</text>
</comment>
<keyword evidence="1" id="KW-0472">Membrane</keyword>
<keyword evidence="3" id="KW-1185">Reference proteome</keyword>
<dbReference type="AlphaFoldDB" id="A0A7I9VK83"/>
<protein>
    <submittedName>
        <fullName evidence="2">Uncharacterized protein</fullName>
    </submittedName>
</protein>
<organism evidence="2 3">
    <name type="scientific">Anaeromyxobacter diazotrophicus</name>
    <dbReference type="NCBI Taxonomy" id="2590199"/>
    <lineage>
        <taxon>Bacteria</taxon>
        <taxon>Pseudomonadati</taxon>
        <taxon>Myxococcota</taxon>
        <taxon>Myxococcia</taxon>
        <taxon>Myxococcales</taxon>
        <taxon>Cystobacterineae</taxon>
        <taxon>Anaeromyxobacteraceae</taxon>
        <taxon>Anaeromyxobacter</taxon>
    </lineage>
</organism>
<sequence>MNTGELGYLAFGAALVALFGAIVRHYYARGRRAKVERAKYKMLDED</sequence>
<dbReference type="Proteomes" id="UP000503640">
    <property type="component" value="Unassembled WGS sequence"/>
</dbReference>
<name>A0A7I9VK83_9BACT</name>
<dbReference type="RefSeq" id="WP_176064289.1">
    <property type="nucleotide sequence ID" value="NZ_BJTG01000003.1"/>
</dbReference>
<proteinExistence type="predicted"/>
<evidence type="ECO:0000313" key="3">
    <source>
        <dbReference type="Proteomes" id="UP000503640"/>
    </source>
</evidence>
<evidence type="ECO:0000313" key="2">
    <source>
        <dbReference type="EMBL" id="GEJ56816.1"/>
    </source>
</evidence>
<gene>
    <name evidence="2" type="ORF">AMYX_15570</name>
</gene>